<accession>A0ACD2ZWA7</accession>
<feature type="non-terminal residue" evidence="1">
    <location>
        <position position="351"/>
    </location>
</feature>
<evidence type="ECO:0000313" key="1">
    <source>
        <dbReference type="EMBL" id="TFK57788.1"/>
    </source>
</evidence>
<organism evidence="1 2">
    <name type="scientific">Pluteus cervinus</name>
    <dbReference type="NCBI Taxonomy" id="181527"/>
    <lineage>
        <taxon>Eukaryota</taxon>
        <taxon>Fungi</taxon>
        <taxon>Dikarya</taxon>
        <taxon>Basidiomycota</taxon>
        <taxon>Agaricomycotina</taxon>
        <taxon>Agaricomycetes</taxon>
        <taxon>Agaricomycetidae</taxon>
        <taxon>Agaricales</taxon>
        <taxon>Pluteineae</taxon>
        <taxon>Pluteaceae</taxon>
        <taxon>Pluteus</taxon>
    </lineage>
</organism>
<protein>
    <submittedName>
        <fullName evidence="1">Uncharacterized protein</fullName>
    </submittedName>
</protein>
<name>A0ACD2ZWA7_9AGAR</name>
<evidence type="ECO:0000313" key="2">
    <source>
        <dbReference type="Proteomes" id="UP000308600"/>
    </source>
</evidence>
<reference evidence="1 2" key="1">
    <citation type="journal article" date="2019" name="Nat. Ecol. Evol.">
        <title>Megaphylogeny resolves global patterns of mushroom evolution.</title>
        <authorList>
            <person name="Varga T."/>
            <person name="Krizsan K."/>
            <person name="Foldi C."/>
            <person name="Dima B."/>
            <person name="Sanchez-Garcia M."/>
            <person name="Sanchez-Ramirez S."/>
            <person name="Szollosi G.J."/>
            <person name="Szarkandi J.G."/>
            <person name="Papp V."/>
            <person name="Albert L."/>
            <person name="Andreopoulos W."/>
            <person name="Angelini C."/>
            <person name="Antonin V."/>
            <person name="Barry K.W."/>
            <person name="Bougher N.L."/>
            <person name="Buchanan P."/>
            <person name="Buyck B."/>
            <person name="Bense V."/>
            <person name="Catcheside P."/>
            <person name="Chovatia M."/>
            <person name="Cooper J."/>
            <person name="Damon W."/>
            <person name="Desjardin D."/>
            <person name="Finy P."/>
            <person name="Geml J."/>
            <person name="Haridas S."/>
            <person name="Hughes K."/>
            <person name="Justo A."/>
            <person name="Karasinski D."/>
            <person name="Kautmanova I."/>
            <person name="Kiss B."/>
            <person name="Kocsube S."/>
            <person name="Kotiranta H."/>
            <person name="LaButti K.M."/>
            <person name="Lechner B.E."/>
            <person name="Liimatainen K."/>
            <person name="Lipzen A."/>
            <person name="Lukacs Z."/>
            <person name="Mihaltcheva S."/>
            <person name="Morgado L.N."/>
            <person name="Niskanen T."/>
            <person name="Noordeloos M.E."/>
            <person name="Ohm R.A."/>
            <person name="Ortiz-Santana B."/>
            <person name="Ovrebo C."/>
            <person name="Racz N."/>
            <person name="Riley R."/>
            <person name="Savchenko A."/>
            <person name="Shiryaev A."/>
            <person name="Soop K."/>
            <person name="Spirin V."/>
            <person name="Szebenyi C."/>
            <person name="Tomsovsky M."/>
            <person name="Tulloss R.E."/>
            <person name="Uehling J."/>
            <person name="Grigoriev I.V."/>
            <person name="Vagvolgyi C."/>
            <person name="Papp T."/>
            <person name="Martin F.M."/>
            <person name="Miettinen O."/>
            <person name="Hibbett D.S."/>
            <person name="Nagy L.G."/>
        </authorList>
    </citation>
    <scope>NUCLEOTIDE SEQUENCE [LARGE SCALE GENOMIC DNA]</scope>
    <source>
        <strain evidence="1 2">NL-1719</strain>
    </source>
</reference>
<sequence>MYLICEQLANIYTDTELPFGGLNIIFAGDFAQLPPVHGKEGSALYSFDAGKKGTYLKDQQKALGKAMWHQVTTVVMLRQNMRQSSNSPEDHRFRTALSNLRYKACTMEDLEFLQERVHTLHEGGPSVCDERFRNVSIITGYNATKDKLNDLGTKRWAEEHQQDLYEFYCDDTLSNNDKLPGKPAKKGRKRSKVSSISYKVQDSLWNQPSCSTHSKVPGKLSLCKGLPVMIRHNIATELCITKGQEGFVHDWIAGKGSKGQMVLKVLFVRLDNPPQKIQFEGLPENVVPVPSMSTHTKCQLKDDSRITVNRKQVPVLPNFAMTDYASQGKTRANNVVDPRHLTTHQSLYTAL</sequence>
<dbReference type="Proteomes" id="UP000308600">
    <property type="component" value="Unassembled WGS sequence"/>
</dbReference>
<proteinExistence type="predicted"/>
<keyword evidence="2" id="KW-1185">Reference proteome</keyword>
<gene>
    <name evidence="1" type="ORF">BDN72DRAFT_782854</name>
</gene>
<dbReference type="EMBL" id="ML210064">
    <property type="protein sequence ID" value="TFK57788.1"/>
    <property type="molecule type" value="Genomic_DNA"/>
</dbReference>